<evidence type="ECO:0000256" key="1">
    <source>
        <dbReference type="ARBA" id="ARBA00004141"/>
    </source>
</evidence>
<reference evidence="10 11" key="2">
    <citation type="journal article" date="2018" name="Elife">
        <title>Firefly genomes illuminate parallel origins of bioluminescence in beetles.</title>
        <authorList>
            <person name="Fallon T.R."/>
            <person name="Lower S.E."/>
            <person name="Chang C.H."/>
            <person name="Bessho-Uehara M."/>
            <person name="Martin G.J."/>
            <person name="Bewick A.J."/>
            <person name="Behringer M."/>
            <person name="Debat H.J."/>
            <person name="Wong I."/>
            <person name="Day J.C."/>
            <person name="Suvorov A."/>
            <person name="Silva C.J."/>
            <person name="Stanger-Hall K.F."/>
            <person name="Hall D.W."/>
            <person name="Schmitz R.J."/>
            <person name="Nelson D.R."/>
            <person name="Lewis S.M."/>
            <person name="Shigenobu S."/>
            <person name="Bybee S.M."/>
            <person name="Larracuente A.M."/>
            <person name="Oba Y."/>
            <person name="Weng J.K."/>
        </authorList>
    </citation>
    <scope>NUCLEOTIDE SEQUENCE [LARGE SCALE GENOMIC DNA]</scope>
    <source>
        <strain evidence="10">1611_PpyrPB1</strain>
        <tissue evidence="10">Whole body</tissue>
    </source>
</reference>
<evidence type="ECO:0000256" key="4">
    <source>
        <dbReference type="ARBA" id="ARBA00022989"/>
    </source>
</evidence>
<keyword evidence="3 8" id="KW-0812">Transmembrane</keyword>
<dbReference type="InterPro" id="IPR008795">
    <property type="entry name" value="Prominin"/>
</dbReference>
<protein>
    <recommendedName>
        <fullName evidence="12">Prominin-like protein</fullName>
    </recommendedName>
</protein>
<keyword evidence="6" id="KW-0325">Glycoprotein</keyword>
<feature type="region of interest" description="Disordered" evidence="7">
    <location>
        <begin position="870"/>
        <end position="960"/>
    </location>
</feature>
<feature type="transmembrane region" description="Helical" evidence="8">
    <location>
        <begin position="504"/>
        <end position="529"/>
    </location>
</feature>
<name>A0A1Y1NLR7_PHOPY</name>
<keyword evidence="4 8" id="KW-1133">Transmembrane helix</keyword>
<evidence type="ECO:0000313" key="10">
    <source>
        <dbReference type="EMBL" id="KAB0794086.1"/>
    </source>
</evidence>
<evidence type="ECO:0000313" key="9">
    <source>
        <dbReference type="EMBL" id="JAV98070.1"/>
    </source>
</evidence>
<gene>
    <name evidence="10" type="ORF">PPYR_13706</name>
</gene>
<keyword evidence="11" id="KW-1185">Reference proteome</keyword>
<dbReference type="Proteomes" id="UP000327044">
    <property type="component" value="Unassembled WGS sequence"/>
</dbReference>
<proteinExistence type="inferred from homology"/>
<feature type="transmembrane region" description="Helical" evidence="8">
    <location>
        <begin position="458"/>
        <end position="483"/>
    </location>
</feature>
<dbReference type="FunCoup" id="A0A1Y1NLR7">
    <property type="interactions" value="70"/>
</dbReference>
<evidence type="ECO:0000313" key="11">
    <source>
        <dbReference type="Proteomes" id="UP000327044"/>
    </source>
</evidence>
<dbReference type="EMBL" id="GEZM01001206">
    <property type="protein sequence ID" value="JAV98065.1"/>
    <property type="molecule type" value="Transcribed_RNA"/>
</dbReference>
<organism evidence="9">
    <name type="scientific">Photinus pyralis</name>
    <name type="common">Common eastern firefly</name>
    <name type="synonym">Lampyris pyralis</name>
    <dbReference type="NCBI Taxonomy" id="7054"/>
    <lineage>
        <taxon>Eukaryota</taxon>
        <taxon>Metazoa</taxon>
        <taxon>Ecdysozoa</taxon>
        <taxon>Arthropoda</taxon>
        <taxon>Hexapoda</taxon>
        <taxon>Insecta</taxon>
        <taxon>Pterygota</taxon>
        <taxon>Neoptera</taxon>
        <taxon>Endopterygota</taxon>
        <taxon>Coleoptera</taxon>
        <taxon>Polyphaga</taxon>
        <taxon>Elateriformia</taxon>
        <taxon>Elateroidea</taxon>
        <taxon>Lampyridae</taxon>
        <taxon>Lampyrinae</taxon>
        <taxon>Photinus</taxon>
    </lineage>
</organism>
<evidence type="ECO:0000256" key="8">
    <source>
        <dbReference type="SAM" id="Phobius"/>
    </source>
</evidence>
<reference evidence="9" key="1">
    <citation type="journal article" date="2016" name="Sci. Rep.">
        <title>Molecular characterization of firefly nuptial gifts: a multi-omics approach sheds light on postcopulatory sexual selection.</title>
        <authorList>
            <person name="Al-Wathiqui N."/>
            <person name="Fallon T.R."/>
            <person name="South A."/>
            <person name="Weng J.K."/>
            <person name="Lewis S.M."/>
        </authorList>
    </citation>
    <scope>NUCLEOTIDE SEQUENCE</scope>
</reference>
<dbReference type="EMBL" id="VVIM01000009">
    <property type="protein sequence ID" value="KAB0794086.1"/>
    <property type="molecule type" value="Genomic_DNA"/>
</dbReference>
<evidence type="ECO:0000256" key="3">
    <source>
        <dbReference type="ARBA" id="ARBA00022692"/>
    </source>
</evidence>
<keyword evidence="5 8" id="KW-0472">Membrane</keyword>
<accession>A0A1Y1NLR7</accession>
<feature type="compositionally biased region" description="Basic residues" evidence="7">
    <location>
        <begin position="878"/>
        <end position="890"/>
    </location>
</feature>
<dbReference type="AlphaFoldDB" id="A0A1Y1NLR7"/>
<dbReference type="Pfam" id="PF05478">
    <property type="entry name" value="Prominin"/>
    <property type="match status" value="1"/>
</dbReference>
<feature type="transmembrane region" description="Helical" evidence="8">
    <location>
        <begin position="133"/>
        <end position="166"/>
    </location>
</feature>
<comment type="subcellular location">
    <subcellularLocation>
        <location evidence="1">Membrane</location>
        <topology evidence="1">Multi-pass membrane protein</topology>
    </subcellularLocation>
</comment>
<dbReference type="PANTHER" id="PTHR22730">
    <property type="entry name" value="PROMININ PROM PROTEIN"/>
    <property type="match status" value="1"/>
</dbReference>
<evidence type="ECO:0000256" key="7">
    <source>
        <dbReference type="SAM" id="MobiDB-lite"/>
    </source>
</evidence>
<evidence type="ECO:0008006" key="12">
    <source>
        <dbReference type="Google" id="ProtNLM"/>
    </source>
</evidence>
<dbReference type="EMBL" id="GEZM01001201">
    <property type="protein sequence ID" value="JAV98070.1"/>
    <property type="molecule type" value="Transcribed_RNA"/>
</dbReference>
<evidence type="ECO:0000256" key="5">
    <source>
        <dbReference type="ARBA" id="ARBA00023136"/>
    </source>
</evidence>
<evidence type="ECO:0000256" key="6">
    <source>
        <dbReference type="ARBA" id="ARBA00023180"/>
    </source>
</evidence>
<reference evidence="10" key="3">
    <citation type="submission" date="2019-08" db="EMBL/GenBank/DDBJ databases">
        <authorList>
            <consortium name="Photinus pyralis genome working group"/>
            <person name="Fallon T.R."/>
            <person name="Sander Lower S.E."/>
            <person name="Weng J.-K."/>
        </authorList>
    </citation>
    <scope>NUCLEOTIDE SEQUENCE</scope>
    <source>
        <strain evidence="10">1611_PpyrPB1</strain>
        <tissue evidence="10">Whole body</tissue>
    </source>
</reference>
<sequence length="960" mass="107395">MDRKRRKTANATLTERRSFNLLNFVFTCFVLFLAFSFANSNFTSRVNKISDDLHRALGAVLELDGPNYTDIYEKRVYHSDPKFHPKGMAGLYNITTMFMNLIISQQIYPEGFIKVEDGKLVFGSFEEQWQALLAHYAALIAVAVVLIIFGVLMPICGLCFCCCRCCGKCGARSKPFDKKGDLCKKICLATVLIVLGTLMLFGVVCAFVSNQNMQDGTNDLPKNLKTTVGDIDVYIQATANEIYVLLTVNYKEFENLLFATLDNCSAIVSDQLEKYSNATALTEVVTIVDGLADIKSNLTFMKIVTAEMRTNASELNDVLRGVKKRLLEALKRCNSVYECSDMLSNYINQLGTDIDFSSLPDISLEIDKLNTVLHSDIAGALQKGQQDLDNIQVEINKTISSQIPKVKKSIMTAGEEIIAGGSNVTSLLWKVRQALEDYAERPLEHLGGYLGKYSPYRYYLGLGVSCLLLLITLCVTLGLICGICGKRPDAYSDDCCNKGAGSRFLMIGVGIMFLFAIVLVAVTIVHFFLGILAQRLVCDSIREPNNSQVIKLFDEVMNLKSSVGVDVDITSLLNACYKNKSLYNVLQLEKSFDINEVITYLDKFEINKTLADLTHHINANTDIDILSADAENRLRELVSSGIADISYDKFIDEFAINFTSVDLDFLASKLDELTEIVKNKVPNEPEIPRQLIDSARKLRTYQQKYVVPMTVKAREASAIAQNLKESLKFGKESFEVAINTLIEELEAAEEYLSVKGPSTMTEIARNFAYGIEKQVRIYLYRVINNTKGSMGQCGPLSAGLNFTLVATCDKILLPWNGFWFSLMWCLVLFIPTIIFSVKLATLYQKYEPYPGPLVEAEYLYDAYADRDNIPLNSSGNNKRSKVKSKKKQKRYERGAFGPDASGDGVTRDMPGGSHYQDARYADMAPKHWDEFPAGGPPQYQRAPTEYERPPPYYFPGTEQQ</sequence>
<feature type="transmembrane region" description="Helical" evidence="8">
    <location>
        <begin position="186"/>
        <end position="209"/>
    </location>
</feature>
<evidence type="ECO:0000256" key="2">
    <source>
        <dbReference type="ARBA" id="ARBA00006058"/>
    </source>
</evidence>
<dbReference type="InParanoid" id="A0A1Y1NLR7"/>
<dbReference type="GO" id="GO:0016020">
    <property type="term" value="C:membrane"/>
    <property type="evidence" value="ECO:0007669"/>
    <property type="project" value="UniProtKB-SubCell"/>
</dbReference>
<feature type="transmembrane region" description="Helical" evidence="8">
    <location>
        <begin position="21"/>
        <end position="38"/>
    </location>
</feature>
<feature type="transmembrane region" description="Helical" evidence="8">
    <location>
        <begin position="818"/>
        <end position="837"/>
    </location>
</feature>
<comment type="similarity">
    <text evidence="2">Belongs to the prominin family.</text>
</comment>
<dbReference type="PANTHER" id="PTHR22730:SF1">
    <property type="entry name" value="PROMININ-LIKE PROTEIN"/>
    <property type="match status" value="1"/>
</dbReference>
<feature type="compositionally biased region" description="Basic and acidic residues" evidence="7">
    <location>
        <begin position="916"/>
        <end position="930"/>
    </location>
</feature>